<dbReference type="AlphaFoldDB" id="A0A1V1NXK2"/>
<keyword evidence="1" id="KW-0175">Coiled coil</keyword>
<reference evidence="4" key="1">
    <citation type="submission" date="2012-11" db="EMBL/GenBank/DDBJ databases">
        <authorList>
            <person name="Lucero-Rivera Y.E."/>
            <person name="Tovar-Ramirez D."/>
        </authorList>
    </citation>
    <scope>NUCLEOTIDE SEQUENCE [LARGE SCALE GENOMIC DNA]</scope>
    <source>
        <strain evidence="4">Araruama</strain>
    </source>
</reference>
<feature type="region of interest" description="Disordered" evidence="2">
    <location>
        <begin position="207"/>
        <end position="252"/>
    </location>
</feature>
<sequence>MPNGQKKEIPLSVEDLEEEIQKKNSELLDCCKKNGEDCDITFFTFEKLFMAQIFQLACLYIRYFVAIRHVKLDYSYWLKKGNCYLKNTPAFRTIKTLFGPVRIYRKYLEYKKGGIIYPLDISLGLTRDGFSPMVMSLIVKLSTRVSYATAIIIFKCFCQWAPSKEAIEHLVLGLGGEASAYMENYSYEETNDDEILVIEVDGKATPTATDEELKKRRKKRPKKEKGCCQRHRGKGKRKRNKRKRRKKGDKSKNGRSITIVVMYTLKRGEDGLLHGPYNKIVWASYAPRHVMLAWARKHATKRGFPPNTQKHIHIAIDGEVCLMQGLSKLFPNASFVLDIRHLEEKIWKVGRLFYEEGSKDLENWVEEQKKMIYQGQIQKLLKSLKEKEKKLSKRAKRDKKKIKGLRTLINYIERRVHMMDYKNYIENDLPIATGIVEGAVRYVIGERLDCSGMRWIPERAEALLQLRCIELNGDWDEFFNWGYEKWLVKLKELKKVQVRTNETLDISGVTDN</sequence>
<evidence type="ECO:0000313" key="3">
    <source>
        <dbReference type="EMBL" id="ETR67265.1"/>
    </source>
</evidence>
<feature type="coiled-coil region" evidence="1">
    <location>
        <begin position="370"/>
        <end position="401"/>
    </location>
</feature>
<evidence type="ECO:0000313" key="4">
    <source>
        <dbReference type="Proteomes" id="UP000189670"/>
    </source>
</evidence>
<evidence type="ECO:0000256" key="1">
    <source>
        <dbReference type="SAM" id="Coils"/>
    </source>
</evidence>
<dbReference type="EMBL" id="ATBP01001473">
    <property type="protein sequence ID" value="ETR67265.1"/>
    <property type="molecule type" value="Genomic_DNA"/>
</dbReference>
<name>A0A1V1NXK2_9BACT</name>
<evidence type="ECO:0008006" key="5">
    <source>
        <dbReference type="Google" id="ProtNLM"/>
    </source>
</evidence>
<protein>
    <recommendedName>
        <fullName evidence="5">ISKra4 family transposase</fullName>
    </recommendedName>
</protein>
<organism evidence="3 4">
    <name type="scientific">Candidatus Magnetoglobus multicellularis str. Araruama</name>
    <dbReference type="NCBI Taxonomy" id="890399"/>
    <lineage>
        <taxon>Bacteria</taxon>
        <taxon>Pseudomonadati</taxon>
        <taxon>Thermodesulfobacteriota</taxon>
        <taxon>Desulfobacteria</taxon>
        <taxon>Desulfobacterales</taxon>
        <taxon>Desulfobacteraceae</taxon>
        <taxon>Candidatus Magnetoglobus</taxon>
    </lineage>
</organism>
<accession>A0A1V1NXK2</accession>
<evidence type="ECO:0000256" key="2">
    <source>
        <dbReference type="SAM" id="MobiDB-lite"/>
    </source>
</evidence>
<gene>
    <name evidence="3" type="ORF">OMM_05227</name>
</gene>
<comment type="caution">
    <text evidence="3">The sequence shown here is derived from an EMBL/GenBank/DDBJ whole genome shotgun (WGS) entry which is preliminary data.</text>
</comment>
<proteinExistence type="predicted"/>
<dbReference type="Proteomes" id="UP000189670">
    <property type="component" value="Unassembled WGS sequence"/>
</dbReference>
<feature type="compositionally biased region" description="Basic residues" evidence="2">
    <location>
        <begin position="215"/>
        <end position="249"/>
    </location>
</feature>